<dbReference type="InterPro" id="IPR002213">
    <property type="entry name" value="UDP_glucos_trans"/>
</dbReference>
<dbReference type="GO" id="GO:0005737">
    <property type="term" value="C:cytoplasm"/>
    <property type="evidence" value="ECO:0000318"/>
    <property type="project" value="GO_Central"/>
</dbReference>
<evidence type="ECO:0000256" key="1">
    <source>
        <dbReference type="ARBA" id="ARBA00009995"/>
    </source>
</evidence>
<accession>A0A1Z5RMH1</accession>
<keyword evidence="2" id="KW-0808">Transferase</keyword>
<name>A0A1Z5RMH1_SORBI</name>
<gene>
    <name evidence="3" type="ORF">SORBI_3004G122700</name>
</gene>
<dbReference type="GO" id="GO:0080043">
    <property type="term" value="F:quercetin 3-O-glucosyltransferase activity"/>
    <property type="evidence" value="ECO:0000318"/>
    <property type="project" value="GO_Central"/>
</dbReference>
<evidence type="ECO:0000256" key="2">
    <source>
        <dbReference type="ARBA" id="ARBA00022679"/>
    </source>
</evidence>
<dbReference type="EMBL" id="CM000763">
    <property type="protein sequence ID" value="OQU84789.1"/>
    <property type="molecule type" value="Genomic_DNA"/>
</dbReference>
<dbReference type="AlphaFoldDB" id="A0A1Z5RMH1"/>
<evidence type="ECO:0008006" key="5">
    <source>
        <dbReference type="Google" id="ProtNLM"/>
    </source>
</evidence>
<dbReference type="SUPFAM" id="SSF53756">
    <property type="entry name" value="UDP-Glycosyltransferase/glycogen phosphorylase"/>
    <property type="match status" value="1"/>
</dbReference>
<evidence type="ECO:0000313" key="4">
    <source>
        <dbReference type="Proteomes" id="UP000000768"/>
    </source>
</evidence>
<proteinExistence type="inferred from homology"/>
<dbReference type="GO" id="GO:0080044">
    <property type="term" value="F:quercetin 7-O-glucosyltransferase activity"/>
    <property type="evidence" value="ECO:0000318"/>
    <property type="project" value="GO_Central"/>
</dbReference>
<dbReference type="InParanoid" id="A0A1Z5RMH1"/>
<comment type="similarity">
    <text evidence="1">Belongs to the UDP-glycosyltransferase family.</text>
</comment>
<evidence type="ECO:0000313" key="3">
    <source>
        <dbReference type="EMBL" id="OQU84789.1"/>
    </source>
</evidence>
<dbReference type="CDD" id="cd03784">
    <property type="entry name" value="GT1_Gtf-like"/>
    <property type="match status" value="1"/>
</dbReference>
<dbReference type="Gene3D" id="3.40.50.2000">
    <property type="entry name" value="Glycogen Phosphorylase B"/>
    <property type="match status" value="3"/>
</dbReference>
<dbReference type="Proteomes" id="UP000000768">
    <property type="component" value="Chromosome 4"/>
</dbReference>
<sequence length="486" mass="52538">MARPHVVVVPYPCAGNVNPALQIAKLLHHQSVYVTFINTEHNHRRVQATEGPGAVRGHDGFRFEAIPDGLSDADRRKQDYGRGLESGDGTSSVLTRLSCTPGPGVPPVSCVLTTMLMSFALDVARELRIPTMAFLTGSVASLMTHIVKKRTRYISLETHGSKYSGTWARLTPTHMRLRQLQERGYVALKDESLLTNGYLESTVIDWIPGMPPICLGDVSSFLRTTDPDDFCLRFNESEANRCTSAGALILNTFEGLEADVLAALRAEFPRVYTVGPLGTLLRRTLNGGGGGLSLWKQDAECVASSRGHPFLWAIRDNLIRGDGGGGGGGRRLLALDALPAGFTAETTGQCCLTPWCPQEEVLRHAAVGCFLTHGGGWNSVCESVAAGVPMVCWPGFADRFTNCKYACDMWGVGVRLDEEVRREQVATHVGEVMGSEEMRRRAARWKEEADSSAACACPGGGSSSSCENLMSMVGGLMEKSTPNSEK</sequence>
<keyword evidence="4" id="KW-1185">Reference proteome</keyword>
<dbReference type="PANTHER" id="PTHR11926">
    <property type="entry name" value="GLUCOSYL/GLUCURONOSYL TRANSFERASES"/>
    <property type="match status" value="1"/>
</dbReference>
<organism evidence="3 4">
    <name type="scientific">Sorghum bicolor</name>
    <name type="common">Sorghum</name>
    <name type="synonym">Sorghum vulgare</name>
    <dbReference type="NCBI Taxonomy" id="4558"/>
    <lineage>
        <taxon>Eukaryota</taxon>
        <taxon>Viridiplantae</taxon>
        <taxon>Streptophyta</taxon>
        <taxon>Embryophyta</taxon>
        <taxon>Tracheophyta</taxon>
        <taxon>Spermatophyta</taxon>
        <taxon>Magnoliopsida</taxon>
        <taxon>Liliopsida</taxon>
        <taxon>Poales</taxon>
        <taxon>Poaceae</taxon>
        <taxon>PACMAD clade</taxon>
        <taxon>Panicoideae</taxon>
        <taxon>Andropogonodae</taxon>
        <taxon>Andropogoneae</taxon>
        <taxon>Sorghinae</taxon>
        <taxon>Sorghum</taxon>
    </lineage>
</organism>
<reference evidence="3 4" key="1">
    <citation type="journal article" date="2009" name="Nature">
        <title>The Sorghum bicolor genome and the diversification of grasses.</title>
        <authorList>
            <person name="Paterson A.H."/>
            <person name="Bowers J.E."/>
            <person name="Bruggmann R."/>
            <person name="Dubchak I."/>
            <person name="Grimwood J."/>
            <person name="Gundlach H."/>
            <person name="Haberer G."/>
            <person name="Hellsten U."/>
            <person name="Mitros T."/>
            <person name="Poliakov A."/>
            <person name="Schmutz J."/>
            <person name="Spannagl M."/>
            <person name="Tang H."/>
            <person name="Wang X."/>
            <person name="Wicker T."/>
            <person name="Bharti A.K."/>
            <person name="Chapman J."/>
            <person name="Feltus F.A."/>
            <person name="Gowik U."/>
            <person name="Grigoriev I.V."/>
            <person name="Lyons E."/>
            <person name="Maher C.A."/>
            <person name="Martis M."/>
            <person name="Narechania A."/>
            <person name="Otillar R.P."/>
            <person name="Penning B.W."/>
            <person name="Salamov A.A."/>
            <person name="Wang Y."/>
            <person name="Zhang L."/>
            <person name="Carpita N.C."/>
            <person name="Freeling M."/>
            <person name="Gingle A.R."/>
            <person name="Hash C.T."/>
            <person name="Keller B."/>
            <person name="Klein P."/>
            <person name="Kresovich S."/>
            <person name="McCann M.C."/>
            <person name="Ming R."/>
            <person name="Peterson D.G."/>
            <person name="Mehboob-ur-Rahman"/>
            <person name="Ware D."/>
            <person name="Westhoff P."/>
            <person name="Mayer K.F."/>
            <person name="Messing J."/>
            <person name="Rokhsar D.S."/>
        </authorList>
    </citation>
    <scope>NUCLEOTIDE SEQUENCE [LARGE SCALE GENOMIC DNA]</scope>
    <source>
        <strain evidence="4">cv. BTx623</strain>
    </source>
</reference>
<dbReference type="Gramene" id="OQU84789">
    <property type="protein sequence ID" value="OQU84789"/>
    <property type="gene ID" value="SORBI_3004G122700"/>
</dbReference>
<reference evidence="4" key="2">
    <citation type="journal article" date="2018" name="Plant J.">
        <title>The Sorghum bicolor reference genome: improved assembly, gene annotations, a transcriptome atlas, and signatures of genome organization.</title>
        <authorList>
            <person name="McCormick R.F."/>
            <person name="Truong S.K."/>
            <person name="Sreedasyam A."/>
            <person name="Jenkins J."/>
            <person name="Shu S."/>
            <person name="Sims D."/>
            <person name="Kennedy M."/>
            <person name="Amirebrahimi M."/>
            <person name="Weers B.D."/>
            <person name="McKinley B."/>
            <person name="Mattison A."/>
            <person name="Morishige D.T."/>
            <person name="Grimwood J."/>
            <person name="Schmutz J."/>
            <person name="Mullet J.E."/>
        </authorList>
    </citation>
    <scope>NUCLEOTIDE SEQUENCE [LARGE SCALE GENOMIC DNA]</scope>
    <source>
        <strain evidence="4">cv. BTx623</strain>
    </source>
</reference>
<dbReference type="PANTHER" id="PTHR11926:SF1537">
    <property type="entry name" value="OS08G0168700 PROTEIN"/>
    <property type="match status" value="1"/>
</dbReference>
<protein>
    <recommendedName>
        <fullName evidence="5">Glycosyltransferase</fullName>
    </recommendedName>
</protein>
<dbReference type="OMA" id="PPICLGD"/>
<dbReference type="Pfam" id="PF00201">
    <property type="entry name" value="UDPGT"/>
    <property type="match status" value="1"/>
</dbReference>